<comment type="caution">
    <text evidence="6">The sequence shown here is derived from an EMBL/GenBank/DDBJ whole genome shotgun (WGS) entry which is preliminary data.</text>
</comment>
<reference evidence="6" key="1">
    <citation type="submission" date="2020-10" db="EMBL/GenBank/DDBJ databases">
        <authorList>
            <person name="Gilroy R."/>
        </authorList>
    </citation>
    <scope>NUCLEOTIDE SEQUENCE</scope>
    <source>
        <strain evidence="6">ChiHjej10B9-9673</strain>
    </source>
</reference>
<feature type="transmembrane region" description="Helical" evidence="5">
    <location>
        <begin position="298"/>
        <end position="316"/>
    </location>
</feature>
<organism evidence="6 7">
    <name type="scientific">Candidatus Scatomorpha merdipullorum</name>
    <dbReference type="NCBI Taxonomy" id="2840927"/>
    <lineage>
        <taxon>Bacteria</taxon>
        <taxon>Bacillati</taxon>
        <taxon>Bacillota</taxon>
        <taxon>Clostridia</taxon>
        <taxon>Eubacteriales</taxon>
        <taxon>Candidatus Scatomorpha</taxon>
    </lineage>
</organism>
<reference evidence="6" key="2">
    <citation type="journal article" date="2021" name="PeerJ">
        <title>Extensive microbial diversity within the chicken gut microbiome revealed by metagenomics and culture.</title>
        <authorList>
            <person name="Gilroy R."/>
            <person name="Ravi A."/>
            <person name="Getino M."/>
            <person name="Pursley I."/>
            <person name="Horton D.L."/>
            <person name="Alikhan N.F."/>
            <person name="Baker D."/>
            <person name="Gharbi K."/>
            <person name="Hall N."/>
            <person name="Watson M."/>
            <person name="Adriaenssens E.M."/>
            <person name="Foster-Nyarko E."/>
            <person name="Jarju S."/>
            <person name="Secka A."/>
            <person name="Antonio M."/>
            <person name="Oren A."/>
            <person name="Chaudhuri R.R."/>
            <person name="La Ragione R."/>
            <person name="Hildebrand F."/>
            <person name="Pallen M.J."/>
        </authorList>
    </citation>
    <scope>NUCLEOTIDE SEQUENCE</scope>
    <source>
        <strain evidence="6">ChiHjej10B9-9673</strain>
    </source>
</reference>
<feature type="transmembrane region" description="Helical" evidence="5">
    <location>
        <begin position="262"/>
        <end position="286"/>
    </location>
</feature>
<dbReference type="InterPro" id="IPR052561">
    <property type="entry name" value="ComplexI_Subunit1"/>
</dbReference>
<dbReference type="PANTHER" id="PTHR43359:SF1">
    <property type="entry name" value="FORMATE HYDROGENLYASE SUBUNIT 4-RELATED"/>
    <property type="match status" value="1"/>
</dbReference>
<dbReference type="Proteomes" id="UP000824001">
    <property type="component" value="Unassembled WGS sequence"/>
</dbReference>
<evidence type="ECO:0000256" key="5">
    <source>
        <dbReference type="SAM" id="Phobius"/>
    </source>
</evidence>
<protein>
    <submittedName>
        <fullName evidence="6">NADH-quinone oxidoreductase subunit H</fullName>
    </submittedName>
</protein>
<comment type="subcellular location">
    <subcellularLocation>
        <location evidence="1">Membrane</location>
        <topology evidence="1">Multi-pass membrane protein</topology>
    </subcellularLocation>
</comment>
<name>A0A9D1FEN8_9FIRM</name>
<feature type="transmembrane region" description="Helical" evidence="5">
    <location>
        <begin position="238"/>
        <end position="256"/>
    </location>
</feature>
<keyword evidence="2 5" id="KW-0812">Transmembrane</keyword>
<dbReference type="InterPro" id="IPR018086">
    <property type="entry name" value="NADH_UbQ_OxRdtase_su1_CS"/>
</dbReference>
<sequence length="317" mass="34301">MDIVMYAVYILIFPGALFTCLFGLWLAGIDRKVVARMQKRKGPPLSQPAWDFLKLCGKECIVPAGAARGVYLAAPYVGLASLIVTVLFIPLGGFRAFGGVADTVVILYLLTIPTLAMIFGGSASGSPFAGVGASRTMVSIMSYELPLILVILAVGKGATPEGYYFTFSFDQITLIQQVFGPNLFDWRLIPAAVAMLLVIPCEVGQHPFDVGEAETEICEGPLVEYSGKPLAVFKLSHAIKMFVMTALFCALFLGGITTGMLWLDVVLTLVFCSVVTLVCMSLLHAISARLRVEQLFKFFWTVVSGLALASLLLVWFC</sequence>
<dbReference type="Pfam" id="PF00146">
    <property type="entry name" value="NADHdh"/>
    <property type="match status" value="1"/>
</dbReference>
<evidence type="ECO:0000256" key="4">
    <source>
        <dbReference type="ARBA" id="ARBA00023136"/>
    </source>
</evidence>
<evidence type="ECO:0000256" key="2">
    <source>
        <dbReference type="ARBA" id="ARBA00022692"/>
    </source>
</evidence>
<dbReference type="InterPro" id="IPR001694">
    <property type="entry name" value="NADH_UbQ_OxRdtase_su1/FPO"/>
</dbReference>
<feature type="transmembrane region" description="Helical" evidence="5">
    <location>
        <begin position="6"/>
        <end position="29"/>
    </location>
</feature>
<evidence type="ECO:0000256" key="1">
    <source>
        <dbReference type="ARBA" id="ARBA00004141"/>
    </source>
</evidence>
<dbReference type="AlphaFoldDB" id="A0A9D1FEN8"/>
<proteinExistence type="predicted"/>
<dbReference type="GO" id="GO:0005886">
    <property type="term" value="C:plasma membrane"/>
    <property type="evidence" value="ECO:0007669"/>
    <property type="project" value="TreeGrafter"/>
</dbReference>
<evidence type="ECO:0000313" key="6">
    <source>
        <dbReference type="EMBL" id="HIS67410.1"/>
    </source>
</evidence>
<evidence type="ECO:0000313" key="7">
    <source>
        <dbReference type="Proteomes" id="UP000824001"/>
    </source>
</evidence>
<keyword evidence="3 5" id="KW-1133">Transmembrane helix</keyword>
<accession>A0A9D1FEN8</accession>
<keyword evidence="4 5" id="KW-0472">Membrane</keyword>
<dbReference type="PROSITE" id="PS00668">
    <property type="entry name" value="COMPLEX1_ND1_2"/>
    <property type="match status" value="1"/>
</dbReference>
<feature type="transmembrane region" description="Helical" evidence="5">
    <location>
        <begin position="70"/>
        <end position="93"/>
    </location>
</feature>
<gene>
    <name evidence="6" type="ORF">IAC18_07580</name>
</gene>
<dbReference type="PANTHER" id="PTHR43359">
    <property type="entry name" value="FORMATE HYDROGENLYASE SUBUNIT 4"/>
    <property type="match status" value="1"/>
</dbReference>
<feature type="transmembrane region" description="Helical" evidence="5">
    <location>
        <begin position="105"/>
        <end position="131"/>
    </location>
</feature>
<evidence type="ECO:0000256" key="3">
    <source>
        <dbReference type="ARBA" id="ARBA00022989"/>
    </source>
</evidence>
<dbReference type="EMBL" id="DVJK01000214">
    <property type="protein sequence ID" value="HIS67410.1"/>
    <property type="molecule type" value="Genomic_DNA"/>
</dbReference>